<dbReference type="Proteomes" id="UP000295783">
    <property type="component" value="Unassembled WGS sequence"/>
</dbReference>
<evidence type="ECO:0008006" key="4">
    <source>
        <dbReference type="Google" id="ProtNLM"/>
    </source>
</evidence>
<name>A0A4R6WP01_9PROT</name>
<comment type="caution">
    <text evidence="2">The sequence shown here is derived from an EMBL/GenBank/DDBJ whole genome shotgun (WGS) entry which is preliminary data.</text>
</comment>
<evidence type="ECO:0000313" key="3">
    <source>
        <dbReference type="Proteomes" id="UP000295783"/>
    </source>
</evidence>
<dbReference type="OrthoDB" id="7358541at2"/>
<reference evidence="2 3" key="1">
    <citation type="submission" date="2019-03" db="EMBL/GenBank/DDBJ databases">
        <title>Genomic Encyclopedia of Type Strains, Phase III (KMG-III): the genomes of soil and plant-associated and newly described type strains.</title>
        <authorList>
            <person name="Whitman W."/>
        </authorList>
    </citation>
    <scope>NUCLEOTIDE SEQUENCE [LARGE SCALE GENOMIC DNA]</scope>
    <source>
        <strain evidence="2 3">CGMCC 1.7660</strain>
    </source>
</reference>
<dbReference type="AlphaFoldDB" id="A0A4R6WP01"/>
<dbReference type="RefSeq" id="WP_133612711.1">
    <property type="nucleotide sequence ID" value="NZ_SNYW01000007.1"/>
</dbReference>
<evidence type="ECO:0000256" key="1">
    <source>
        <dbReference type="SAM" id="MobiDB-lite"/>
    </source>
</evidence>
<keyword evidence="3" id="KW-1185">Reference proteome</keyword>
<gene>
    <name evidence="2" type="ORF">A8950_1185</name>
</gene>
<dbReference type="EMBL" id="SNYW01000007">
    <property type="protein sequence ID" value="TDQ82904.1"/>
    <property type="molecule type" value="Genomic_DNA"/>
</dbReference>
<proteinExistence type="predicted"/>
<feature type="region of interest" description="Disordered" evidence="1">
    <location>
        <begin position="80"/>
        <end position="106"/>
    </location>
</feature>
<evidence type="ECO:0000313" key="2">
    <source>
        <dbReference type="EMBL" id="TDQ82904.1"/>
    </source>
</evidence>
<sequence>MSRSRTRELCLAGAVVLPIIVLSSVAFAGLAAAGQQPDVGIPPLFSHRTLSSDVDIGGIVIGEIERRLIRSYYQRTYEEWNRGPGKGKGRGNKNAKNLPPGLAKRGELPPGLAKQLVRNGHLPPGLEGRDLPPDLLRQLPALPQGYRYLQAGDKVMLVKAATNAILDVLTVAAIDLID</sequence>
<protein>
    <recommendedName>
        <fullName evidence="4">Nickel/cobalt transporter regulator</fullName>
    </recommendedName>
</protein>
<accession>A0A4R6WP01</accession>
<organism evidence="2 3">
    <name type="scientific">Dongia mobilis</name>
    <dbReference type="NCBI Taxonomy" id="578943"/>
    <lineage>
        <taxon>Bacteria</taxon>
        <taxon>Pseudomonadati</taxon>
        <taxon>Pseudomonadota</taxon>
        <taxon>Alphaproteobacteria</taxon>
        <taxon>Rhodospirillales</taxon>
        <taxon>Dongiaceae</taxon>
        <taxon>Dongia</taxon>
    </lineage>
</organism>
<dbReference type="Gene3D" id="3.10.450.160">
    <property type="entry name" value="inner membrane protein cigr"/>
    <property type="match status" value="1"/>
</dbReference>